<organism evidence="1 2">
    <name type="scientific">Aequorivita viscosa</name>
    <dbReference type="NCBI Taxonomy" id="797419"/>
    <lineage>
        <taxon>Bacteria</taxon>
        <taxon>Pseudomonadati</taxon>
        <taxon>Bacteroidota</taxon>
        <taxon>Flavobacteriia</taxon>
        <taxon>Flavobacteriales</taxon>
        <taxon>Flavobacteriaceae</taxon>
        <taxon>Aequorivita</taxon>
    </lineage>
</organism>
<evidence type="ECO:0000313" key="1">
    <source>
        <dbReference type="EMBL" id="SHJ15516.1"/>
    </source>
</evidence>
<evidence type="ECO:0008006" key="3">
    <source>
        <dbReference type="Google" id="ProtNLM"/>
    </source>
</evidence>
<accession>A0A1M6GZZ5</accession>
<dbReference type="STRING" id="797419.SAMN05216556_11086"/>
<dbReference type="RefSeq" id="WP_073217637.1">
    <property type="nucleotide sequence ID" value="NZ_FNNS01000010.1"/>
</dbReference>
<dbReference type="OrthoDB" id="8446601at2"/>
<dbReference type="EMBL" id="FQYV01000010">
    <property type="protein sequence ID" value="SHJ15516.1"/>
    <property type="molecule type" value="Genomic_DNA"/>
</dbReference>
<sequence>MRNKDTCKLCGNFETLTFEHIPPQGAFNSSPVLFQDKENLLDKSSYRYGGRKRSNRGAGGYHLCGSCNKNTGSWYANDYIDFAKQGAYVLTHRVYANNFICAEYEIKPLNVLKQILTMFVALDNSGFFLKKPSIREFILDRKSKSLPPDIRLLMYMSSAISLRNPLSWSNMDGYARTFGEITFIPFGFHISIETPTINRPFCDISNFSDFEFGEESLITLPLRHLIPQSILPGLYL</sequence>
<keyword evidence="2" id="KW-1185">Reference proteome</keyword>
<name>A0A1M6GZZ5_9FLAO</name>
<dbReference type="Proteomes" id="UP000184172">
    <property type="component" value="Unassembled WGS sequence"/>
</dbReference>
<reference evidence="2" key="1">
    <citation type="submission" date="2016-11" db="EMBL/GenBank/DDBJ databases">
        <authorList>
            <person name="Varghese N."/>
            <person name="Submissions S."/>
        </authorList>
    </citation>
    <scope>NUCLEOTIDE SEQUENCE [LARGE SCALE GENOMIC DNA]</scope>
    <source>
        <strain evidence="2">DSM 26349</strain>
    </source>
</reference>
<proteinExistence type="predicted"/>
<gene>
    <name evidence="1" type="ORF">SAMN04487908_11069</name>
</gene>
<evidence type="ECO:0000313" key="2">
    <source>
        <dbReference type="Proteomes" id="UP000184172"/>
    </source>
</evidence>
<protein>
    <recommendedName>
        <fullName evidence="3">HNH endonuclease</fullName>
    </recommendedName>
</protein>
<dbReference type="AlphaFoldDB" id="A0A1M6GZZ5"/>